<name>A0A392QGZ9_9FABA</name>
<dbReference type="AlphaFoldDB" id="A0A392QGZ9"/>
<proteinExistence type="predicted"/>
<keyword evidence="3" id="KW-1185">Reference proteome</keyword>
<feature type="domain" description="Tf2-1-like SH3-like" evidence="1">
    <location>
        <begin position="69"/>
        <end position="117"/>
    </location>
</feature>
<dbReference type="InterPro" id="IPR056924">
    <property type="entry name" value="SH3_Tf2-1"/>
</dbReference>
<sequence length="117" mass="13523">MTPFRALYGRDPPHLMKGTTVPSSIAEFTRLTEERDTILKELQANLLKAQNQMQQQANKHRRDVSFVIGDFVYLKLQPYRSKSLAKKINEKLSPRFYGPYKITKVVGQVAYQLELPP</sequence>
<evidence type="ECO:0000259" key="1">
    <source>
        <dbReference type="Pfam" id="PF24626"/>
    </source>
</evidence>
<evidence type="ECO:0000313" key="3">
    <source>
        <dbReference type="Proteomes" id="UP000265520"/>
    </source>
</evidence>
<feature type="non-terminal residue" evidence="2">
    <location>
        <position position="117"/>
    </location>
</feature>
<dbReference type="Proteomes" id="UP000265520">
    <property type="component" value="Unassembled WGS sequence"/>
</dbReference>
<accession>A0A392QGZ9</accession>
<comment type="caution">
    <text evidence="2">The sequence shown here is derived from an EMBL/GenBank/DDBJ whole genome shotgun (WGS) entry which is preliminary data.</text>
</comment>
<evidence type="ECO:0000313" key="2">
    <source>
        <dbReference type="EMBL" id="MCI23458.1"/>
    </source>
</evidence>
<dbReference type="EMBL" id="LXQA010136189">
    <property type="protein sequence ID" value="MCI23458.1"/>
    <property type="molecule type" value="Genomic_DNA"/>
</dbReference>
<protein>
    <recommendedName>
        <fullName evidence="1">Tf2-1-like SH3-like domain-containing protein</fullName>
    </recommendedName>
</protein>
<dbReference type="PANTHER" id="PTHR46148:SF52">
    <property type="entry name" value="OS04G0603800 PROTEIN"/>
    <property type="match status" value="1"/>
</dbReference>
<dbReference type="PANTHER" id="PTHR46148">
    <property type="entry name" value="CHROMO DOMAIN-CONTAINING PROTEIN"/>
    <property type="match status" value="1"/>
</dbReference>
<reference evidence="2 3" key="1">
    <citation type="journal article" date="2018" name="Front. Plant Sci.">
        <title>Red Clover (Trifolium pratense) and Zigzag Clover (T. medium) - A Picture of Genomic Similarities and Differences.</title>
        <authorList>
            <person name="Dluhosova J."/>
            <person name="Istvanek J."/>
            <person name="Nedelnik J."/>
            <person name="Repkova J."/>
        </authorList>
    </citation>
    <scope>NUCLEOTIDE SEQUENCE [LARGE SCALE GENOMIC DNA]</scope>
    <source>
        <strain evidence="3">cv. 10/8</strain>
        <tissue evidence="2">Leaf</tissue>
    </source>
</reference>
<organism evidence="2 3">
    <name type="scientific">Trifolium medium</name>
    <dbReference type="NCBI Taxonomy" id="97028"/>
    <lineage>
        <taxon>Eukaryota</taxon>
        <taxon>Viridiplantae</taxon>
        <taxon>Streptophyta</taxon>
        <taxon>Embryophyta</taxon>
        <taxon>Tracheophyta</taxon>
        <taxon>Spermatophyta</taxon>
        <taxon>Magnoliopsida</taxon>
        <taxon>eudicotyledons</taxon>
        <taxon>Gunneridae</taxon>
        <taxon>Pentapetalae</taxon>
        <taxon>rosids</taxon>
        <taxon>fabids</taxon>
        <taxon>Fabales</taxon>
        <taxon>Fabaceae</taxon>
        <taxon>Papilionoideae</taxon>
        <taxon>50 kb inversion clade</taxon>
        <taxon>NPAAA clade</taxon>
        <taxon>Hologalegina</taxon>
        <taxon>IRL clade</taxon>
        <taxon>Trifolieae</taxon>
        <taxon>Trifolium</taxon>
    </lineage>
</organism>
<dbReference type="Pfam" id="PF24626">
    <property type="entry name" value="SH3_Tf2-1"/>
    <property type="match status" value="1"/>
</dbReference>